<reference evidence="4" key="1">
    <citation type="submission" date="2024-07" db="EMBL/GenBank/DDBJ databases">
        <title>Two chromosome-level genome assemblies of Korean endemic species Abeliophyllum distichum and Forsythia ovata (Oleaceae).</title>
        <authorList>
            <person name="Jang H."/>
        </authorList>
    </citation>
    <scope>NUCLEOTIDE SEQUENCE [LARGE SCALE GENOMIC DNA]</scope>
</reference>
<proteinExistence type="predicted"/>
<protein>
    <submittedName>
        <fullName evidence="3">Uncharacterized protein</fullName>
    </submittedName>
</protein>
<organism evidence="3 4">
    <name type="scientific">Abeliophyllum distichum</name>
    <dbReference type="NCBI Taxonomy" id="126358"/>
    <lineage>
        <taxon>Eukaryota</taxon>
        <taxon>Viridiplantae</taxon>
        <taxon>Streptophyta</taxon>
        <taxon>Embryophyta</taxon>
        <taxon>Tracheophyta</taxon>
        <taxon>Spermatophyta</taxon>
        <taxon>Magnoliopsida</taxon>
        <taxon>eudicotyledons</taxon>
        <taxon>Gunneridae</taxon>
        <taxon>Pentapetalae</taxon>
        <taxon>asterids</taxon>
        <taxon>lamiids</taxon>
        <taxon>Lamiales</taxon>
        <taxon>Oleaceae</taxon>
        <taxon>Forsythieae</taxon>
        <taxon>Abeliophyllum</taxon>
    </lineage>
</organism>
<comment type="caution">
    <text evidence="3">The sequence shown here is derived from an EMBL/GenBank/DDBJ whole genome shotgun (WGS) entry which is preliminary data.</text>
</comment>
<dbReference type="AlphaFoldDB" id="A0ABD1V7V7"/>
<dbReference type="Proteomes" id="UP001604336">
    <property type="component" value="Unassembled WGS sequence"/>
</dbReference>
<dbReference type="EMBL" id="JBFOLK010000002">
    <property type="protein sequence ID" value="KAL2532958.1"/>
    <property type="molecule type" value="Genomic_DNA"/>
</dbReference>
<evidence type="ECO:0000256" key="1">
    <source>
        <dbReference type="SAM" id="MobiDB-lite"/>
    </source>
</evidence>
<feature type="signal peptide" evidence="2">
    <location>
        <begin position="1"/>
        <end position="19"/>
    </location>
</feature>
<accession>A0ABD1V7V7</accession>
<gene>
    <name evidence="3" type="ORF">Adt_06309</name>
</gene>
<feature type="compositionally biased region" description="Basic and acidic residues" evidence="1">
    <location>
        <begin position="48"/>
        <end position="58"/>
    </location>
</feature>
<evidence type="ECO:0000313" key="4">
    <source>
        <dbReference type="Proteomes" id="UP001604336"/>
    </source>
</evidence>
<feature type="chain" id="PRO_5044825957" evidence="2">
    <location>
        <begin position="20"/>
        <end position="193"/>
    </location>
</feature>
<sequence>MATFLHIVIIAARSGIYLASIEVKLEEVYWQDLNSYVEEEDIVSQESKGYETEHDAEPSHSFYRHSPRVFQPPPVCHDHYIVDVVRMEMGKLEGRFHSTTSACDSNICNTTNIPEAQLEMGRKKNAGIDDVINKPKKERILEEEVGKELVAGKQAGEDGNIIDETDYVEKRMSADFFTMKKFEEDANKSIEDM</sequence>
<keyword evidence="4" id="KW-1185">Reference proteome</keyword>
<name>A0ABD1V7V7_9LAMI</name>
<evidence type="ECO:0000313" key="3">
    <source>
        <dbReference type="EMBL" id="KAL2532958.1"/>
    </source>
</evidence>
<keyword evidence="2" id="KW-0732">Signal</keyword>
<feature type="region of interest" description="Disordered" evidence="1">
    <location>
        <begin position="44"/>
        <end position="67"/>
    </location>
</feature>
<evidence type="ECO:0000256" key="2">
    <source>
        <dbReference type="SAM" id="SignalP"/>
    </source>
</evidence>